<dbReference type="HOGENOM" id="CLU_1139760_0_0_1"/>
<feature type="transmembrane region" description="Helical" evidence="1">
    <location>
        <begin position="228"/>
        <end position="249"/>
    </location>
</feature>
<dbReference type="EMBL" id="AAFI02000082">
    <property type="protein sequence ID" value="EAL64517.1"/>
    <property type="molecule type" value="Genomic_DNA"/>
</dbReference>
<protein>
    <submittedName>
        <fullName evidence="2">AWS domain-containing protein</fullName>
    </submittedName>
</protein>
<evidence type="ECO:0000256" key="1">
    <source>
        <dbReference type="SAM" id="Phobius"/>
    </source>
</evidence>
<dbReference type="RefSeq" id="XP_638021.1">
    <property type="nucleotide sequence ID" value="XM_632929.1"/>
</dbReference>
<organism evidence="2 3">
    <name type="scientific">Dictyostelium discoideum</name>
    <name type="common">Social amoeba</name>
    <dbReference type="NCBI Taxonomy" id="44689"/>
    <lineage>
        <taxon>Eukaryota</taxon>
        <taxon>Amoebozoa</taxon>
        <taxon>Evosea</taxon>
        <taxon>Eumycetozoa</taxon>
        <taxon>Dictyostelia</taxon>
        <taxon>Dictyosteliales</taxon>
        <taxon>Dictyosteliaceae</taxon>
        <taxon>Dictyostelium</taxon>
    </lineage>
</organism>
<dbReference type="Proteomes" id="UP000002195">
    <property type="component" value="Unassembled WGS sequence"/>
</dbReference>
<dbReference type="PaxDb" id="44689-DDB0238570"/>
<dbReference type="VEuPathDB" id="AmoebaDB:DDB_G0285965"/>
<dbReference type="InParanoid" id="Q54MG9"/>
<gene>
    <name evidence="2" type="ORF">DDB_G0285965</name>
</gene>
<evidence type="ECO:0000313" key="3">
    <source>
        <dbReference type="Proteomes" id="UP000002195"/>
    </source>
</evidence>
<feature type="transmembrane region" description="Helical" evidence="1">
    <location>
        <begin position="6"/>
        <end position="29"/>
    </location>
</feature>
<evidence type="ECO:0000313" key="2">
    <source>
        <dbReference type="EMBL" id="EAL64517.1"/>
    </source>
</evidence>
<keyword evidence="1" id="KW-1133">Transmembrane helix</keyword>
<dbReference type="dictyBase" id="DDB_G0285965"/>
<comment type="caution">
    <text evidence="2">The sequence shown here is derived from an EMBL/GenBank/DDBJ whole genome shotgun (WGS) entry which is preliminary data.</text>
</comment>
<proteinExistence type="predicted"/>
<reference evidence="2 3" key="1">
    <citation type="journal article" date="2005" name="Nature">
        <title>The genome of the social amoeba Dictyostelium discoideum.</title>
        <authorList>
            <consortium name="The Dictyostelium discoideum Sequencing Consortium"/>
            <person name="Eichinger L."/>
            <person name="Pachebat J.A."/>
            <person name="Glockner G."/>
            <person name="Rajandream M.A."/>
            <person name="Sucgang R."/>
            <person name="Berriman M."/>
            <person name="Song J."/>
            <person name="Olsen R."/>
            <person name="Szafranski K."/>
            <person name="Xu Q."/>
            <person name="Tunggal B."/>
            <person name="Kummerfeld S."/>
            <person name="Madera M."/>
            <person name="Konfortov B.A."/>
            <person name="Rivero F."/>
            <person name="Bankier A.T."/>
            <person name="Lehmann R."/>
            <person name="Hamlin N."/>
            <person name="Davies R."/>
            <person name="Gaudet P."/>
            <person name="Fey P."/>
            <person name="Pilcher K."/>
            <person name="Chen G."/>
            <person name="Saunders D."/>
            <person name="Sodergren E."/>
            <person name="Davis P."/>
            <person name="Kerhornou A."/>
            <person name="Nie X."/>
            <person name="Hall N."/>
            <person name="Anjard C."/>
            <person name="Hemphill L."/>
            <person name="Bason N."/>
            <person name="Farbrother P."/>
            <person name="Desany B."/>
            <person name="Just E."/>
            <person name="Morio T."/>
            <person name="Rost R."/>
            <person name="Churcher C."/>
            <person name="Cooper J."/>
            <person name="Haydock S."/>
            <person name="van Driessche N."/>
            <person name="Cronin A."/>
            <person name="Goodhead I."/>
            <person name="Muzny D."/>
            <person name="Mourier T."/>
            <person name="Pain A."/>
            <person name="Lu M."/>
            <person name="Harper D."/>
            <person name="Lindsay R."/>
            <person name="Hauser H."/>
            <person name="James K."/>
            <person name="Quiles M."/>
            <person name="Madan Babu M."/>
            <person name="Saito T."/>
            <person name="Buchrieser C."/>
            <person name="Wardroper A."/>
            <person name="Felder M."/>
            <person name="Thangavelu M."/>
            <person name="Johnson D."/>
            <person name="Knights A."/>
            <person name="Loulseged H."/>
            <person name="Mungall K."/>
            <person name="Oliver K."/>
            <person name="Price C."/>
            <person name="Quail M.A."/>
            <person name="Urushihara H."/>
            <person name="Hernandez J."/>
            <person name="Rabbinowitsch E."/>
            <person name="Steffen D."/>
            <person name="Sanders M."/>
            <person name="Ma J."/>
            <person name="Kohara Y."/>
            <person name="Sharp S."/>
            <person name="Simmonds M."/>
            <person name="Spiegler S."/>
            <person name="Tivey A."/>
            <person name="Sugano S."/>
            <person name="White B."/>
            <person name="Walker D."/>
            <person name="Woodward J."/>
            <person name="Winckler T."/>
            <person name="Tanaka Y."/>
            <person name="Shaulsky G."/>
            <person name="Schleicher M."/>
            <person name="Weinstock G."/>
            <person name="Rosenthal A."/>
            <person name="Cox E.C."/>
            <person name="Chisholm R.L."/>
            <person name="Gibbs R."/>
            <person name="Loomis W.F."/>
            <person name="Platzer M."/>
            <person name="Kay R.R."/>
            <person name="Williams J."/>
            <person name="Dear P.H."/>
            <person name="Noegel A.A."/>
            <person name="Barrell B."/>
            <person name="Kuspa A."/>
        </authorList>
    </citation>
    <scope>NUCLEOTIDE SEQUENCE [LARGE SCALE GENOMIC DNA]</scope>
    <source>
        <strain evidence="2 3">AX4</strain>
    </source>
</reference>
<dbReference type="KEGG" id="ddi:DDB_G0285965"/>
<accession>Q54MG9</accession>
<dbReference type="OMA" id="DERIWRY"/>
<sequence length="250" mass="29183">MKNQFYFPSYFIISILFILINGSMGNSFYGTSKDKYYQVESFNNPNCEGGPIQYQAILKGTEYCFSMPYFQLDCSGGFENSTRDCYFSMSCFCGEDCRYYINLNECVQVLNTSFKVVYKIINYKEKDFCQITETYSKTKLSDERIWRYRLDGLQVFKKGVCLYGGSIDCDEDFTYFYYCNSTNLSIKLQTKMSNNAISYSTRKNGETGSHYFYPNDPNFLIKPIPNNAFNTISSNFTFPFFLILVFLFIL</sequence>
<dbReference type="AlphaFoldDB" id="Q54MG9"/>
<keyword evidence="3" id="KW-1185">Reference proteome</keyword>
<dbReference type="GeneID" id="8625372"/>
<keyword evidence="1" id="KW-0812">Transmembrane</keyword>
<keyword evidence="1" id="KW-0472">Membrane</keyword>
<name>Q54MG9_DICDI</name>